<dbReference type="AlphaFoldDB" id="A0A1F6GXM0"/>
<feature type="domain" description="Response regulatory" evidence="3">
    <location>
        <begin position="74"/>
        <end position="198"/>
    </location>
</feature>
<protein>
    <recommendedName>
        <fullName evidence="3">Response regulatory domain-containing protein</fullName>
    </recommendedName>
</protein>
<evidence type="ECO:0000313" key="5">
    <source>
        <dbReference type="Proteomes" id="UP000177583"/>
    </source>
</evidence>
<evidence type="ECO:0000259" key="3">
    <source>
        <dbReference type="PROSITE" id="PS50110"/>
    </source>
</evidence>
<dbReference type="Gene3D" id="3.40.50.2300">
    <property type="match status" value="1"/>
</dbReference>
<gene>
    <name evidence="4" type="ORF">A2557_02960</name>
</gene>
<name>A0A1F6GXM0_9PROT</name>
<evidence type="ECO:0000313" key="4">
    <source>
        <dbReference type="EMBL" id="OGH02791.1"/>
    </source>
</evidence>
<dbReference type="InterPro" id="IPR001789">
    <property type="entry name" value="Sig_transdc_resp-reg_receiver"/>
</dbReference>
<dbReference type="GO" id="GO:0000160">
    <property type="term" value="P:phosphorelay signal transduction system"/>
    <property type="evidence" value="ECO:0007669"/>
    <property type="project" value="InterPro"/>
</dbReference>
<evidence type="ECO:0000256" key="1">
    <source>
        <dbReference type="ARBA" id="ARBA00022553"/>
    </source>
</evidence>
<comment type="caution">
    <text evidence="4">The sequence shown here is derived from an EMBL/GenBank/DDBJ whole genome shotgun (WGS) entry which is preliminary data.</text>
</comment>
<dbReference type="SUPFAM" id="SSF52172">
    <property type="entry name" value="CheY-like"/>
    <property type="match status" value="1"/>
</dbReference>
<dbReference type="EMBL" id="MFNF01000019">
    <property type="protein sequence ID" value="OGH02791.1"/>
    <property type="molecule type" value="Genomic_DNA"/>
</dbReference>
<reference evidence="4 5" key="1">
    <citation type="journal article" date="2016" name="Nat. Commun.">
        <title>Thousands of microbial genomes shed light on interconnected biogeochemical processes in an aquifer system.</title>
        <authorList>
            <person name="Anantharaman K."/>
            <person name="Brown C.T."/>
            <person name="Hug L.A."/>
            <person name="Sharon I."/>
            <person name="Castelle C.J."/>
            <person name="Probst A.J."/>
            <person name="Thomas B.C."/>
            <person name="Singh A."/>
            <person name="Wilkins M.J."/>
            <person name="Karaoz U."/>
            <person name="Brodie E.L."/>
            <person name="Williams K.H."/>
            <person name="Hubbard S.S."/>
            <person name="Banfield J.F."/>
        </authorList>
    </citation>
    <scope>NUCLEOTIDE SEQUENCE [LARGE SCALE GENOMIC DNA]</scope>
</reference>
<sequence>MVTPKQGKGCPVRFLGPWLPFPSAFFYRPKAQKPLRSNAFWVKSLSEFDILPPRESFFLMGDGKSFGLPKRLMRILVIDDEKHSADLLAKILSPWSTVEIALSGKEGLTLFTQGLDHQTPFDLVFLDIVMPDLNGHQVLEGIRRIEAQRNHREETPVVIATVKEDGHTILQSFAAGAQHFFTKPYDRQAIFELLKEQGLLKPGGLT</sequence>
<dbReference type="SMART" id="SM00448">
    <property type="entry name" value="REC"/>
    <property type="match status" value="1"/>
</dbReference>
<dbReference type="PROSITE" id="PS50110">
    <property type="entry name" value="RESPONSE_REGULATORY"/>
    <property type="match status" value="1"/>
</dbReference>
<dbReference type="Pfam" id="PF00072">
    <property type="entry name" value="Response_reg"/>
    <property type="match status" value="1"/>
</dbReference>
<keyword evidence="1 2" id="KW-0597">Phosphoprotein</keyword>
<organism evidence="4 5">
    <name type="scientific">Candidatus Lambdaproteobacteria bacterium RIFOXYD2_FULL_56_26</name>
    <dbReference type="NCBI Taxonomy" id="1817773"/>
    <lineage>
        <taxon>Bacteria</taxon>
        <taxon>Pseudomonadati</taxon>
        <taxon>Pseudomonadota</taxon>
        <taxon>Candidatus Lambdaproteobacteria</taxon>
    </lineage>
</organism>
<dbReference type="PANTHER" id="PTHR44591">
    <property type="entry name" value="STRESS RESPONSE REGULATOR PROTEIN 1"/>
    <property type="match status" value="1"/>
</dbReference>
<accession>A0A1F6GXM0</accession>
<proteinExistence type="predicted"/>
<feature type="modified residue" description="4-aspartylphosphate" evidence="2">
    <location>
        <position position="127"/>
    </location>
</feature>
<dbReference type="Proteomes" id="UP000177583">
    <property type="component" value="Unassembled WGS sequence"/>
</dbReference>
<dbReference type="InterPro" id="IPR050595">
    <property type="entry name" value="Bact_response_regulator"/>
</dbReference>
<dbReference type="InterPro" id="IPR011006">
    <property type="entry name" value="CheY-like_superfamily"/>
</dbReference>
<dbReference type="PANTHER" id="PTHR44591:SF3">
    <property type="entry name" value="RESPONSE REGULATORY DOMAIN-CONTAINING PROTEIN"/>
    <property type="match status" value="1"/>
</dbReference>
<evidence type="ECO:0000256" key="2">
    <source>
        <dbReference type="PROSITE-ProRule" id="PRU00169"/>
    </source>
</evidence>